<dbReference type="SMART" id="SM00360">
    <property type="entry name" value="RRM"/>
    <property type="match status" value="2"/>
</dbReference>
<evidence type="ECO:0000256" key="3">
    <source>
        <dbReference type="ARBA" id="ARBA00022664"/>
    </source>
</evidence>
<keyword evidence="6 10" id="KW-0694">RNA-binding</keyword>
<evidence type="ECO:0000256" key="6">
    <source>
        <dbReference type="ARBA" id="ARBA00022884"/>
    </source>
</evidence>
<dbReference type="Proteomes" id="UP000250572">
    <property type="component" value="Unassembled WGS sequence"/>
</dbReference>
<protein>
    <recommendedName>
        <fullName evidence="12">RRM domain-containing protein</fullName>
    </recommendedName>
</protein>
<dbReference type="GO" id="GO:0006397">
    <property type="term" value="P:mRNA processing"/>
    <property type="evidence" value="ECO:0007669"/>
    <property type="project" value="UniProtKB-KW"/>
</dbReference>
<evidence type="ECO:0000256" key="9">
    <source>
        <dbReference type="ARBA" id="ARBA00023274"/>
    </source>
</evidence>
<dbReference type="InterPro" id="IPR034562">
    <property type="entry name" value="U2B''_RRM2"/>
</dbReference>
<dbReference type="FunFam" id="3.30.70.330:FF:000039">
    <property type="entry name" value="U1 small nuclear ribonucleoprotein A"/>
    <property type="match status" value="1"/>
</dbReference>
<dbReference type="Gene3D" id="3.30.70.330">
    <property type="match status" value="2"/>
</dbReference>
<dbReference type="GO" id="GO:0097525">
    <property type="term" value="C:spliceosomal snRNP complex"/>
    <property type="evidence" value="ECO:0007669"/>
    <property type="project" value="UniProtKB-ARBA"/>
</dbReference>
<keyword evidence="4" id="KW-0747">Spliceosome</keyword>
<evidence type="ECO:0000256" key="11">
    <source>
        <dbReference type="SAM" id="MobiDB-lite"/>
    </source>
</evidence>
<dbReference type="GO" id="GO:0003723">
    <property type="term" value="F:RNA binding"/>
    <property type="evidence" value="ECO:0007669"/>
    <property type="project" value="UniProtKB-UniRule"/>
</dbReference>
<comment type="similarity">
    <text evidence="2">Belongs to the RRM U1 A/B'' family.</text>
</comment>
<evidence type="ECO:0000256" key="7">
    <source>
        <dbReference type="ARBA" id="ARBA00023187"/>
    </source>
</evidence>
<reference evidence="13 14" key="1">
    <citation type="journal article" date="2018" name="G3 (Bethesda)">
        <title>A High-Quality Reference Genome for the Invasive Mosquitofish Gambusia affinis Using a Chicago Library.</title>
        <authorList>
            <person name="Hoffberg S.L."/>
            <person name="Troendle N.J."/>
            <person name="Glenn T.C."/>
            <person name="Mahmud O."/>
            <person name="Louha S."/>
            <person name="Chalopin D."/>
            <person name="Bennetzen J.L."/>
            <person name="Mauricio R."/>
        </authorList>
    </citation>
    <scope>NUCLEOTIDE SEQUENCE [LARGE SCALE GENOMIC DNA]</scope>
    <source>
        <strain evidence="13">NE01/NJP1002.9</strain>
        <tissue evidence="13">Muscle</tissue>
    </source>
</reference>
<dbReference type="Pfam" id="PF00076">
    <property type="entry name" value="RRM_1"/>
    <property type="match status" value="2"/>
</dbReference>
<dbReference type="InterPro" id="IPR000504">
    <property type="entry name" value="RRM_dom"/>
</dbReference>
<gene>
    <name evidence="13" type="ORF">CCH79_00020121</name>
</gene>
<dbReference type="GO" id="GO:0005681">
    <property type="term" value="C:spliceosomal complex"/>
    <property type="evidence" value="ECO:0007669"/>
    <property type="project" value="UniProtKB-KW"/>
</dbReference>
<evidence type="ECO:0000256" key="10">
    <source>
        <dbReference type="PROSITE-ProRule" id="PRU00176"/>
    </source>
</evidence>
<feature type="domain" description="RRM" evidence="12">
    <location>
        <begin position="18"/>
        <end position="80"/>
    </location>
</feature>
<dbReference type="FunFam" id="3.30.70.330:FF:000029">
    <property type="entry name" value="U2 small nuclear ribonucleoprotein B"/>
    <property type="match status" value="1"/>
</dbReference>
<dbReference type="PROSITE" id="PS50102">
    <property type="entry name" value="RRM"/>
    <property type="match status" value="2"/>
</dbReference>
<evidence type="ECO:0000256" key="8">
    <source>
        <dbReference type="ARBA" id="ARBA00023242"/>
    </source>
</evidence>
<proteinExistence type="inferred from homology"/>
<comment type="subcellular location">
    <subcellularLocation>
        <location evidence="1">Nucleus</location>
    </subcellularLocation>
</comment>
<dbReference type="InterPro" id="IPR012677">
    <property type="entry name" value="Nucleotide-bd_a/b_plait_sf"/>
</dbReference>
<dbReference type="AlphaFoldDB" id="A0A315UY54"/>
<accession>A0A315UY54</accession>
<dbReference type="InterPro" id="IPR035979">
    <property type="entry name" value="RBD_domain_sf"/>
</dbReference>
<dbReference type="EMBL" id="NHOQ01002483">
    <property type="protein sequence ID" value="PWA16210.1"/>
    <property type="molecule type" value="Genomic_DNA"/>
</dbReference>
<keyword evidence="8" id="KW-0539">Nucleus</keyword>
<evidence type="ECO:0000256" key="2">
    <source>
        <dbReference type="ARBA" id="ARBA00007243"/>
    </source>
</evidence>
<evidence type="ECO:0000256" key="4">
    <source>
        <dbReference type="ARBA" id="ARBA00022728"/>
    </source>
</evidence>
<feature type="compositionally biased region" description="Polar residues" evidence="11">
    <location>
        <begin position="472"/>
        <end position="481"/>
    </location>
</feature>
<feature type="region of interest" description="Disordered" evidence="11">
    <location>
        <begin position="439"/>
        <end position="501"/>
    </location>
</feature>
<feature type="domain" description="RRM" evidence="12">
    <location>
        <begin position="198"/>
        <end position="272"/>
    </location>
</feature>
<keyword evidence="14" id="KW-1185">Reference proteome</keyword>
<feature type="compositionally biased region" description="Pro residues" evidence="11">
    <location>
        <begin position="444"/>
        <end position="457"/>
    </location>
</feature>
<comment type="caution">
    <text evidence="13">The sequence shown here is derived from an EMBL/GenBank/DDBJ whole genome shotgun (WGS) entry which is preliminary data.</text>
</comment>
<evidence type="ECO:0000259" key="12">
    <source>
        <dbReference type="PROSITE" id="PS50102"/>
    </source>
</evidence>
<keyword evidence="9" id="KW-0687">Ribonucleoprotein</keyword>
<dbReference type="SUPFAM" id="SSF54928">
    <property type="entry name" value="RNA-binding domain, RBD"/>
    <property type="match status" value="1"/>
</dbReference>
<keyword evidence="5" id="KW-0677">Repeat</keyword>
<keyword evidence="7" id="KW-0508">mRNA splicing</keyword>
<evidence type="ECO:0000313" key="13">
    <source>
        <dbReference type="EMBL" id="PWA16210.1"/>
    </source>
</evidence>
<organism evidence="13 14">
    <name type="scientific">Gambusia affinis</name>
    <name type="common">Western mosquitofish</name>
    <name type="synonym">Heterandria affinis</name>
    <dbReference type="NCBI Taxonomy" id="33528"/>
    <lineage>
        <taxon>Eukaryota</taxon>
        <taxon>Metazoa</taxon>
        <taxon>Chordata</taxon>
        <taxon>Craniata</taxon>
        <taxon>Vertebrata</taxon>
        <taxon>Euteleostomi</taxon>
        <taxon>Actinopterygii</taxon>
        <taxon>Neopterygii</taxon>
        <taxon>Teleostei</taxon>
        <taxon>Neoteleostei</taxon>
        <taxon>Acanthomorphata</taxon>
        <taxon>Ovalentaria</taxon>
        <taxon>Atherinomorphae</taxon>
        <taxon>Cyprinodontiformes</taxon>
        <taxon>Poeciliidae</taxon>
        <taxon>Poeciliinae</taxon>
        <taxon>Gambusia</taxon>
    </lineage>
</organism>
<dbReference type="GO" id="GO:0008380">
    <property type="term" value="P:RNA splicing"/>
    <property type="evidence" value="ECO:0007669"/>
    <property type="project" value="UniProtKB-KW"/>
</dbReference>
<keyword evidence="3" id="KW-0507">mRNA processing</keyword>
<evidence type="ECO:0000256" key="5">
    <source>
        <dbReference type="ARBA" id="ARBA00022737"/>
    </source>
</evidence>
<dbReference type="CDD" id="cd12481">
    <property type="entry name" value="RRM2_U2B"/>
    <property type="match status" value="1"/>
</dbReference>
<dbReference type="PANTHER" id="PTHR10501">
    <property type="entry name" value="U1 SMALL NUCLEAR RIBONUCLEOPROTEIN A/U2 SMALL NUCLEAR RIBONUCLEOPROTEIN B"/>
    <property type="match status" value="1"/>
</dbReference>
<feature type="compositionally biased region" description="Pro residues" evidence="11">
    <location>
        <begin position="491"/>
        <end position="501"/>
    </location>
</feature>
<sequence length="501" mass="55425">MHQGRAETCGGPGAQKLKRSLYALFSQFGQIVDIVAMKTMRMRGQAFVVFKELTAATNALRQLQGFPFYNKPMYAKTDSEVISKMKGTFSDKEKKKEKKKKAQEAAAAANAAKKPSAALAVPAQTPAVQVSRLRSLEPVLKLAADPSNQNPAQNIHGFSLVYRNLNNRTVLGGTTRIGPFRTNPSLFCSQVPDNPPNHILFLNNLPEETNEMMLSMLFNQFPGFKEVRLVPGKHDIAFVEFESETQGGVAKDALQGFRITATCAMKITYAKKLVIRLSARREGLRLPLPLQVVLRIVVRVVARVVADEVVGVVVGGGAGRCREESGFQNRSHLCRCFKIKNIFQLREDEELQNAALHLHFLPRTLAANHPDCILLSNRSDTQLWSLVLTLVFLPNAPMNSLHPPCGHAPPCPRLRPLWEVFLIVPTLIWTRLTCSRRRRTDTPVAPPLPPPPPPPLPRSRCLQGDCSPGSEAGSSCRSKQQMLRAGWSPADSPPPSRGRYL</sequence>
<evidence type="ECO:0000256" key="1">
    <source>
        <dbReference type="ARBA" id="ARBA00004123"/>
    </source>
</evidence>
<evidence type="ECO:0000313" key="14">
    <source>
        <dbReference type="Proteomes" id="UP000250572"/>
    </source>
</evidence>
<name>A0A315UY54_GAMAF</name>